<evidence type="ECO:0000313" key="4">
    <source>
        <dbReference type="Proteomes" id="UP000060602"/>
    </source>
</evidence>
<dbReference type="GO" id="GO:0051537">
    <property type="term" value="F:2 iron, 2 sulfur cluster binding"/>
    <property type="evidence" value="ECO:0007669"/>
    <property type="project" value="InterPro"/>
</dbReference>
<evidence type="ECO:0000259" key="2">
    <source>
        <dbReference type="Pfam" id="PF11575"/>
    </source>
</evidence>
<dbReference type="AlphaFoldDB" id="A0A0X8NVI3"/>
<dbReference type="NCBIfam" id="TIGR03951">
    <property type="entry name" value="Fe_III_red_FhuF"/>
    <property type="match status" value="1"/>
</dbReference>
<dbReference type="EMBL" id="CP014060">
    <property type="protein sequence ID" value="AMG35149.1"/>
    <property type="molecule type" value="Genomic_DNA"/>
</dbReference>
<sequence>MIPCLEPLFPGEWRTHGAGVALAPSGSTAPTVAAWLECPAALAAACHAHARHLDPPVTDPQAPLAALASVWSLTYFWRLLPPVVAAASVLQRVLPVGATQARLALAEDGAPMPFLLPHDGHAMPGAPSAERYATLLHGHIAPVATRLAECCGVAPRIVWGNAARYLEVIFSELARMLPTHAGLRADHAWLLARPDWDGLENPMYRPARAVTRGNAQGDTTHTLLRRCCLYYQLPGHGYCDLCPLAPCNRAARRVAGPCADVDTAAC</sequence>
<dbReference type="Proteomes" id="UP000060602">
    <property type="component" value="Chromosome"/>
</dbReference>
<dbReference type="GO" id="GO:0003824">
    <property type="term" value="F:catalytic activity"/>
    <property type="evidence" value="ECO:0007669"/>
    <property type="project" value="UniProtKB-ARBA"/>
</dbReference>
<proteinExistence type="predicted"/>
<dbReference type="InterPro" id="IPR024726">
    <property type="entry name" value="FhuF_C"/>
</dbReference>
<evidence type="ECO:0000259" key="1">
    <source>
        <dbReference type="Pfam" id="PF06276"/>
    </source>
</evidence>
<reference evidence="4" key="1">
    <citation type="submission" date="2015-12" db="EMBL/GenBank/DDBJ databases">
        <title>FDA dAtabase for Regulatory Grade micrObial Sequences (FDA-ARGOS): Supporting development and validation of Infectious Disease Dx tests.</title>
        <authorList>
            <person name="Case J."/>
            <person name="Tallon L."/>
            <person name="Sadzewicz L."/>
            <person name="Sengamalay N."/>
            <person name="Ott S."/>
            <person name="Godinez A."/>
            <person name="Nagaraj S."/>
            <person name="Nadendla S."/>
            <person name="Sichtig H."/>
        </authorList>
    </citation>
    <scope>NUCLEOTIDE SEQUENCE [LARGE SCALE GENOMIC DNA]</scope>
    <source>
        <strain evidence="4">FDAARGOS_147</strain>
    </source>
</reference>
<protein>
    <submittedName>
        <fullName evidence="3">Siderophore-iron reductase FhuF</fullName>
    </submittedName>
</protein>
<accession>A0A0X8NVI3</accession>
<name>A0A0X8NVI3_ALCXX</name>
<organism evidence="3 4">
    <name type="scientific">Alcaligenes xylosoxydans xylosoxydans</name>
    <name type="common">Achromobacter xylosoxidans</name>
    <dbReference type="NCBI Taxonomy" id="85698"/>
    <lineage>
        <taxon>Bacteria</taxon>
        <taxon>Pseudomonadati</taxon>
        <taxon>Pseudomonadota</taxon>
        <taxon>Betaproteobacteria</taxon>
        <taxon>Burkholderiales</taxon>
        <taxon>Alcaligenaceae</taxon>
        <taxon>Achromobacter</taxon>
    </lineage>
</organism>
<feature type="domain" description="Ferric siderophore reductase C-terminal" evidence="2">
    <location>
        <begin position="225"/>
        <end position="244"/>
    </location>
</feature>
<evidence type="ECO:0000313" key="3">
    <source>
        <dbReference type="EMBL" id="AMG35149.1"/>
    </source>
</evidence>
<dbReference type="RefSeq" id="WP_061071169.1">
    <property type="nucleotide sequence ID" value="NZ_CP014060.2"/>
</dbReference>
<dbReference type="Pfam" id="PF11575">
    <property type="entry name" value="FhuF_C"/>
    <property type="match status" value="1"/>
</dbReference>
<dbReference type="InterPro" id="IPR008090">
    <property type="entry name" value="Fe_iron_reduct"/>
</dbReference>
<feature type="domain" description="Aerobactin siderophore biosynthesis IucA/IucC-like C-terminal" evidence="1">
    <location>
        <begin position="70"/>
        <end position="208"/>
    </location>
</feature>
<gene>
    <name evidence="3" type="primary">fhuF</name>
    <name evidence="3" type="ORF">AL504_03245</name>
</gene>
<dbReference type="InterPro" id="IPR022770">
    <property type="entry name" value="IucA/IucC-like_C"/>
</dbReference>
<dbReference type="Pfam" id="PF06276">
    <property type="entry name" value="FhuF"/>
    <property type="match status" value="1"/>
</dbReference>